<evidence type="ECO:0000256" key="2">
    <source>
        <dbReference type="SAM" id="MobiDB-lite"/>
    </source>
</evidence>
<dbReference type="AlphaFoldDB" id="A0A0L8FN67"/>
<evidence type="ECO:0000256" key="1">
    <source>
        <dbReference type="SAM" id="Coils"/>
    </source>
</evidence>
<evidence type="ECO:0000313" key="3">
    <source>
        <dbReference type="EMBL" id="KOF66117.1"/>
    </source>
</evidence>
<keyword evidence="1" id="KW-0175">Coiled coil</keyword>
<gene>
    <name evidence="3" type="ORF">OCBIM_22013453mg</name>
</gene>
<accession>A0A0L8FN67</accession>
<protein>
    <submittedName>
        <fullName evidence="3">Uncharacterized protein</fullName>
    </submittedName>
</protein>
<name>A0A0L8FN67_OCTBM</name>
<reference evidence="3" key="1">
    <citation type="submission" date="2015-07" db="EMBL/GenBank/DDBJ databases">
        <title>MeaNS - Measles Nucleotide Surveillance Program.</title>
        <authorList>
            <person name="Tran T."/>
            <person name="Druce J."/>
        </authorList>
    </citation>
    <scope>NUCLEOTIDE SEQUENCE</scope>
    <source>
        <strain evidence="3">UCB-OBI-ISO-001</strain>
        <tissue evidence="3">Gonad</tissue>
    </source>
</reference>
<feature type="coiled-coil region" evidence="1">
    <location>
        <begin position="126"/>
        <end position="153"/>
    </location>
</feature>
<feature type="region of interest" description="Disordered" evidence="2">
    <location>
        <begin position="1"/>
        <end position="22"/>
    </location>
</feature>
<sequence length="161" mass="19656">MNLFDLHKRQEKKKRKTNPWNSSINIRPNYAPLFILYLENPPTDDTQNRTPSTFILAIKNRIVHIRNEKLKVRKFSFWNMIKNNHKAEIYERWLNSTPIILPHKFQIKRIPNEQDQRRQLRENLTLEKMKTEIELLKLRALSNEEKLKNIDEEIYNELKKH</sequence>
<organism evidence="3">
    <name type="scientific">Octopus bimaculoides</name>
    <name type="common">California two-spotted octopus</name>
    <dbReference type="NCBI Taxonomy" id="37653"/>
    <lineage>
        <taxon>Eukaryota</taxon>
        <taxon>Metazoa</taxon>
        <taxon>Spiralia</taxon>
        <taxon>Lophotrochozoa</taxon>
        <taxon>Mollusca</taxon>
        <taxon>Cephalopoda</taxon>
        <taxon>Coleoidea</taxon>
        <taxon>Octopodiformes</taxon>
        <taxon>Octopoda</taxon>
        <taxon>Incirrata</taxon>
        <taxon>Octopodidae</taxon>
        <taxon>Octopus</taxon>
    </lineage>
</organism>
<proteinExistence type="predicted"/>
<dbReference type="EMBL" id="KQ428518">
    <property type="protein sequence ID" value="KOF66117.1"/>
    <property type="molecule type" value="Genomic_DNA"/>
</dbReference>